<dbReference type="Gene3D" id="2.60.40.640">
    <property type="match status" value="1"/>
</dbReference>
<gene>
    <name evidence="2" type="ORF">CNMCM7691_003025</name>
</gene>
<dbReference type="InterPro" id="IPR011021">
    <property type="entry name" value="Arrestin-like_N"/>
</dbReference>
<protein>
    <recommendedName>
        <fullName evidence="1">Arrestin-like N-terminal domain-containing protein</fullName>
    </recommendedName>
</protein>
<dbReference type="PANTHER" id="PTHR31904:SF1">
    <property type="entry name" value="BYPASS OF STOP CODON PROTEIN 5-RELATED"/>
    <property type="match status" value="1"/>
</dbReference>
<name>A0A8H6V9R8_9EURO</name>
<organism evidence="2 3">
    <name type="scientific">Aspergillus felis</name>
    <dbReference type="NCBI Taxonomy" id="1287682"/>
    <lineage>
        <taxon>Eukaryota</taxon>
        <taxon>Fungi</taxon>
        <taxon>Dikarya</taxon>
        <taxon>Ascomycota</taxon>
        <taxon>Pezizomycotina</taxon>
        <taxon>Eurotiomycetes</taxon>
        <taxon>Eurotiomycetidae</taxon>
        <taxon>Eurotiales</taxon>
        <taxon>Aspergillaceae</taxon>
        <taxon>Aspergillus</taxon>
        <taxon>Aspergillus subgen. Fumigati</taxon>
    </lineage>
</organism>
<evidence type="ECO:0000259" key="1">
    <source>
        <dbReference type="Pfam" id="PF00339"/>
    </source>
</evidence>
<evidence type="ECO:0000313" key="3">
    <source>
        <dbReference type="Proteomes" id="UP000641853"/>
    </source>
</evidence>
<dbReference type="AlphaFoldDB" id="A0A8H6V9R8"/>
<dbReference type="InterPro" id="IPR014752">
    <property type="entry name" value="Arrestin-like_C"/>
</dbReference>
<sequence>MKWASVASCDLASPFKRSVPRVTTIIEVSEPKQGYTTWDLIEGTITVTVNDETAFDNINITFEGSSRVSLLRPITLNQEIKASHTFLTMQQHIDKAEYHTSRTFAGARCYTYPFKFVIPGELPMRSCIHNGDEASVPKSHAELPPTMHLENDSQLCRISYLIRATVFRKDVGNGANEEIIAASTRNMHFTPTFPCSIQAHSPYEYSIGHDVAVDRKSPALGRLTLVAPAARVGQYTALKHSSATNLDTCIYVQLRFDPVGDAQPPRLRTLYSTLKASTTFNAKLDAGPRAVGEIAPDPRYEGAHIKTTSLPSIDVSSIRWVKYGSSRFPGSLGSQYPFASSSNTREPTNSSSYGDGLYYTASIIIPIVQPGSNAFLPTFHSCLVSRTYLLDLNLSYCLAGATRGRRAMKLQMPIEFGKTCDQDGSRLAPQCTMGGRLLPSVNFPLRRSTQTICLGILTLPPERDDRYTKAPSKWQIVTHYEGIKPLIASGRLVAGGAMLQSHPGDGEDTSFKGSMIIYTGESVEDVRSVIMKDIYAKAGVWDLEKVQIIPYISAIREPMS</sequence>
<accession>A0A8H6V9R8</accession>
<dbReference type="InterPro" id="IPR039634">
    <property type="entry name" value="Bul1-like"/>
</dbReference>
<proteinExistence type="predicted"/>
<reference evidence="2" key="1">
    <citation type="submission" date="2020-06" db="EMBL/GenBank/DDBJ databases">
        <title>Draft genome sequences of strains closely related to Aspergillus parafelis and Aspergillus hiratsukae.</title>
        <authorList>
            <person name="Dos Santos R.A.C."/>
            <person name="Rivero-Menendez O."/>
            <person name="Steenwyk J.L."/>
            <person name="Mead M.E."/>
            <person name="Goldman G.H."/>
            <person name="Alastruey-Izquierdo A."/>
            <person name="Rokas A."/>
        </authorList>
    </citation>
    <scope>NUCLEOTIDE SEQUENCE</scope>
    <source>
        <strain evidence="2">CNM-CM7691</strain>
    </source>
</reference>
<dbReference type="Proteomes" id="UP000641853">
    <property type="component" value="Unassembled WGS sequence"/>
</dbReference>
<dbReference type="PANTHER" id="PTHR31904">
    <property type="entry name" value="BYPASS OF STOP CODON PROTEIN 5-RELATED"/>
    <property type="match status" value="1"/>
</dbReference>
<keyword evidence="3" id="KW-1185">Reference proteome</keyword>
<dbReference type="Gene3D" id="3.30.70.1060">
    <property type="entry name" value="Dimeric alpha+beta barrel"/>
    <property type="match status" value="1"/>
</dbReference>
<feature type="domain" description="Arrestin-like N-terminal" evidence="1">
    <location>
        <begin position="26"/>
        <end position="173"/>
    </location>
</feature>
<dbReference type="InterPro" id="IPR011008">
    <property type="entry name" value="Dimeric_a/b-barrel"/>
</dbReference>
<dbReference type="EMBL" id="JACBAG010001739">
    <property type="protein sequence ID" value="KAF7183190.1"/>
    <property type="molecule type" value="Genomic_DNA"/>
</dbReference>
<comment type="caution">
    <text evidence="2">The sequence shown here is derived from an EMBL/GenBank/DDBJ whole genome shotgun (WGS) entry which is preliminary data.</text>
</comment>
<evidence type="ECO:0000313" key="2">
    <source>
        <dbReference type="EMBL" id="KAF7183190.1"/>
    </source>
</evidence>
<dbReference type="Pfam" id="PF00339">
    <property type="entry name" value="Arrestin_N"/>
    <property type="match status" value="1"/>
</dbReference>
<dbReference type="SUPFAM" id="SSF54909">
    <property type="entry name" value="Dimeric alpha+beta barrel"/>
    <property type="match status" value="1"/>
</dbReference>